<organism evidence="1 2">
    <name type="scientific">Xanthomonas prunicola</name>
    <dbReference type="NCBI Taxonomy" id="2053930"/>
    <lineage>
        <taxon>Bacteria</taxon>
        <taxon>Pseudomonadati</taxon>
        <taxon>Pseudomonadota</taxon>
        <taxon>Gammaproteobacteria</taxon>
        <taxon>Lysobacterales</taxon>
        <taxon>Lysobacteraceae</taxon>
        <taxon>Xanthomonas</taxon>
    </lineage>
</organism>
<sequence>MNYESGEIILLGDFVSLGSDLRGTVVAIIDQADYARGYSECDWSYLGKGVLVLTEDAGLIHEQSNLNLSLIRRGRIVDL</sequence>
<proteinExistence type="predicted"/>
<dbReference type="Proteomes" id="UP001058381">
    <property type="component" value="Chromosome"/>
</dbReference>
<evidence type="ECO:0000313" key="2">
    <source>
        <dbReference type="Proteomes" id="UP001058381"/>
    </source>
</evidence>
<dbReference type="RefSeq" id="WP_126952919.1">
    <property type="nucleotide sequence ID" value="NZ_CP094827.1"/>
</dbReference>
<dbReference type="GeneID" id="75153012"/>
<gene>
    <name evidence="1" type="ORF">M0D43_16625</name>
</gene>
<dbReference type="EMBL" id="CP096142">
    <property type="protein sequence ID" value="UXA64550.1"/>
    <property type="molecule type" value="Genomic_DNA"/>
</dbReference>
<reference evidence="1" key="1">
    <citation type="submission" date="2022-04" db="EMBL/GenBank/DDBJ databases">
        <title>Xanthomonas prunicola pv. tritici, a pathogen causing a previously unreported foliar disease of wheat.</title>
        <authorList>
            <person name="Clavijo F."/>
            <person name="Curland R.D."/>
            <person name="Dill-Macky R."/>
            <person name="Pereyra S."/>
            <person name="Roman-Reyna V."/>
            <person name="Siri M.I."/>
        </authorList>
    </citation>
    <scope>NUCLEOTIDE SEQUENCE</scope>
    <source>
        <strain evidence="1">CIX249</strain>
    </source>
</reference>
<name>A0A9Q9IVW0_9XANT</name>
<dbReference type="AlphaFoldDB" id="A0A9Q9IVW0"/>
<protein>
    <submittedName>
        <fullName evidence="1">Uncharacterized protein</fullName>
    </submittedName>
</protein>
<evidence type="ECO:0000313" key="1">
    <source>
        <dbReference type="EMBL" id="UXA64550.1"/>
    </source>
</evidence>
<accession>A0A9Q9IVW0</accession>